<dbReference type="KEGG" id="mps:MPTP_1347"/>
<accession>F3YB99</accession>
<sequence>MNEQKKLRSSIDRVRKTPTEIFTLSQKKESGVYIYNHQGTISGVMLAVEQYENLLDREKQHTTEYGEYEQLEDLHNQICQIIQLGTIIPAKKLDDQLTTLGFLSKKSTESTYEYTPILNELNNKGKVIYQLKQKQKQHIICAEIIGKQSTHSTSADRLLVKKIHMKKIKEKNCLYT</sequence>
<name>F3YB99_MELPT</name>
<reference evidence="1 2" key="1">
    <citation type="journal article" date="2011" name="J. Bacteriol.">
        <title>Complete genome sequence of Melissococcus plutonius ATCC 35311.</title>
        <authorList>
            <person name="Okumura K."/>
            <person name="Arai R."/>
            <person name="Okura M."/>
            <person name="Kirikae T."/>
            <person name="Takamatsu D."/>
            <person name="Osaki M."/>
            <person name="Miyoshi-Akiyama T."/>
        </authorList>
    </citation>
    <scope>NUCLEOTIDE SEQUENCE [LARGE SCALE GENOMIC DNA]</scope>
    <source>
        <strain evidence="2">ATCC 35311 / CIP 104052 / LMG 20360 / NCIMB 702443</strain>
    </source>
</reference>
<dbReference type="RefSeq" id="WP_013774213.1">
    <property type="nucleotide sequence ID" value="NC_015516.1"/>
</dbReference>
<proteinExistence type="predicted"/>
<dbReference type="STRING" id="940190.MPTP_1347"/>
<dbReference type="HOGENOM" id="CLU_1576062_0_0_9"/>
<dbReference type="Proteomes" id="UP000008456">
    <property type="component" value="Chromosome"/>
</dbReference>
<gene>
    <name evidence="1" type="ordered locus">MPTP_1347</name>
</gene>
<protein>
    <submittedName>
        <fullName evidence="1">Uncharacterized protein</fullName>
    </submittedName>
</protein>
<reference key="2">
    <citation type="submission" date="2011-04" db="EMBL/GenBank/DDBJ databases">
        <title>Whole genome sequence of Melissococcus plutonius ATCC 35311.</title>
        <authorList>
            <person name="Okumura K."/>
            <person name="Arai R."/>
            <person name="Osaki M."/>
            <person name="Okura M."/>
            <person name="Kirikae T."/>
            <person name="Takamatsu D."/>
            <person name="Akiyama T."/>
        </authorList>
    </citation>
    <scope>NUCLEOTIDE SEQUENCE</scope>
    <source>
        <strain>ATCC 35311</strain>
    </source>
</reference>
<keyword evidence="2" id="KW-1185">Reference proteome</keyword>
<dbReference type="AlphaFoldDB" id="F3YB99"/>
<dbReference type="EMBL" id="AP012200">
    <property type="protein sequence ID" value="BAK21777.1"/>
    <property type="molecule type" value="Genomic_DNA"/>
</dbReference>
<organism evidence="1 2">
    <name type="scientific">Melissococcus plutonius (strain ATCC 35311 / DSM 29964 / CIP 104052 / LMG 20360 / NCIMB 702443)</name>
    <dbReference type="NCBI Taxonomy" id="940190"/>
    <lineage>
        <taxon>Bacteria</taxon>
        <taxon>Bacillati</taxon>
        <taxon>Bacillota</taxon>
        <taxon>Bacilli</taxon>
        <taxon>Lactobacillales</taxon>
        <taxon>Enterococcaceae</taxon>
        <taxon>Melissococcus</taxon>
    </lineage>
</organism>
<evidence type="ECO:0000313" key="1">
    <source>
        <dbReference type="EMBL" id="BAK21777.1"/>
    </source>
</evidence>
<evidence type="ECO:0000313" key="2">
    <source>
        <dbReference type="Proteomes" id="UP000008456"/>
    </source>
</evidence>
<dbReference type="OrthoDB" id="2418231at2"/>